<dbReference type="RefSeq" id="WP_133435626.1">
    <property type="nucleotide sequence ID" value="NZ_JAUFSA010000001.1"/>
</dbReference>
<evidence type="ECO:0008006" key="3">
    <source>
        <dbReference type="Google" id="ProtNLM"/>
    </source>
</evidence>
<accession>A0A4V3AXR1</accession>
<dbReference type="Gene3D" id="1.20.1290.10">
    <property type="entry name" value="AhpD-like"/>
    <property type="match status" value="1"/>
</dbReference>
<evidence type="ECO:0000313" key="2">
    <source>
        <dbReference type="Proteomes" id="UP001229081"/>
    </source>
</evidence>
<comment type="caution">
    <text evidence="1">The sequence shown here is derived from an EMBL/GenBank/DDBJ whole genome shotgun (WGS) entry which is preliminary data.</text>
</comment>
<gene>
    <name evidence="1" type="ORF">QXL92_18340</name>
</gene>
<dbReference type="Proteomes" id="UP001229081">
    <property type="component" value="Unassembled WGS sequence"/>
</dbReference>
<proteinExistence type="predicted"/>
<dbReference type="InterPro" id="IPR029032">
    <property type="entry name" value="AhpD-like"/>
</dbReference>
<name>A0A4V3AXR1_9MYCO</name>
<dbReference type="AlphaFoldDB" id="A0A4V3AXR1"/>
<reference evidence="1" key="1">
    <citation type="submission" date="2023-06" db="EMBL/GenBank/DDBJ databases">
        <title>Identification of two novel mycobacterium reveal diversities and complexities of Mycobacterium gordonae clade.</title>
        <authorList>
            <person name="Matsumoto Y."/>
            <person name="Nakamura S."/>
            <person name="Motooka D."/>
            <person name="Fukushima K."/>
        </authorList>
    </citation>
    <scope>NUCLEOTIDE SEQUENCE</scope>
    <source>
        <strain evidence="1">TY812</strain>
    </source>
</reference>
<organism evidence="1 2">
    <name type="scientific">Mycobacterium paragordonae</name>
    <dbReference type="NCBI Taxonomy" id="1389713"/>
    <lineage>
        <taxon>Bacteria</taxon>
        <taxon>Bacillati</taxon>
        <taxon>Actinomycetota</taxon>
        <taxon>Actinomycetes</taxon>
        <taxon>Mycobacteriales</taxon>
        <taxon>Mycobacteriaceae</taxon>
        <taxon>Mycobacterium</taxon>
    </lineage>
</organism>
<sequence>MTDISELHRELIARILNSDAQAPNELRRAAFGDTGLGEPLRTLVDKIAHRSDEVSDDDVAAARATGFSEDQIFEIAVCAAVGAAGRRYDGALAALAEAIRLSEDR</sequence>
<dbReference type="EMBL" id="JAUFSA010000001">
    <property type="protein sequence ID" value="MDP7736705.1"/>
    <property type="molecule type" value="Genomic_DNA"/>
</dbReference>
<evidence type="ECO:0000313" key="1">
    <source>
        <dbReference type="EMBL" id="MDP7736705.1"/>
    </source>
</evidence>
<dbReference type="SUPFAM" id="SSF69118">
    <property type="entry name" value="AhpD-like"/>
    <property type="match status" value="1"/>
</dbReference>
<protein>
    <recommendedName>
        <fullName evidence="3">Carboxymuconolactone decarboxylase family protein</fullName>
    </recommendedName>
</protein>